<evidence type="ECO:0000256" key="1">
    <source>
        <dbReference type="ARBA" id="ARBA00006930"/>
    </source>
</evidence>
<evidence type="ECO:0000256" key="3">
    <source>
        <dbReference type="ARBA" id="ARBA00013368"/>
    </source>
</evidence>
<dbReference type="AlphaFoldDB" id="A0A1H3NPD2"/>
<dbReference type="GO" id="GO:0004527">
    <property type="term" value="F:exonuclease activity"/>
    <property type="evidence" value="ECO:0007669"/>
    <property type="project" value="UniProtKB-KW"/>
</dbReference>
<organism evidence="5 6">
    <name type="scientific">Evansella caseinilytica</name>
    <dbReference type="NCBI Taxonomy" id="1503961"/>
    <lineage>
        <taxon>Bacteria</taxon>
        <taxon>Bacillati</taxon>
        <taxon>Bacillota</taxon>
        <taxon>Bacilli</taxon>
        <taxon>Bacillales</taxon>
        <taxon>Bacillaceae</taxon>
        <taxon>Evansella</taxon>
    </lineage>
</organism>
<dbReference type="SUPFAM" id="SSF52540">
    <property type="entry name" value="P-loop containing nucleoside triphosphate hydrolases"/>
    <property type="match status" value="2"/>
</dbReference>
<protein>
    <recommendedName>
        <fullName evidence="3">Nuclease SbcCD subunit C</fullName>
    </recommendedName>
</protein>
<feature type="coiled-coil region" evidence="4">
    <location>
        <begin position="936"/>
        <end position="970"/>
    </location>
</feature>
<keyword evidence="4" id="KW-0175">Coiled coil</keyword>
<feature type="coiled-coil region" evidence="4">
    <location>
        <begin position="874"/>
        <end position="901"/>
    </location>
</feature>
<feature type="coiled-coil region" evidence="4">
    <location>
        <begin position="184"/>
        <end position="397"/>
    </location>
</feature>
<dbReference type="Proteomes" id="UP000198935">
    <property type="component" value="Unassembled WGS sequence"/>
</dbReference>
<dbReference type="Gene3D" id="3.40.50.300">
    <property type="entry name" value="P-loop containing nucleotide triphosphate hydrolases"/>
    <property type="match status" value="2"/>
</dbReference>
<dbReference type="Pfam" id="PF13558">
    <property type="entry name" value="SbcC_Walker_B"/>
    <property type="match status" value="1"/>
</dbReference>
<accession>A0A1H3NPD2</accession>
<evidence type="ECO:0000313" key="6">
    <source>
        <dbReference type="Proteomes" id="UP000198935"/>
    </source>
</evidence>
<evidence type="ECO:0000313" key="5">
    <source>
        <dbReference type="EMBL" id="SDY90771.1"/>
    </source>
</evidence>
<dbReference type="GO" id="GO:0006302">
    <property type="term" value="P:double-strand break repair"/>
    <property type="evidence" value="ECO:0007669"/>
    <property type="project" value="InterPro"/>
</dbReference>
<dbReference type="PANTHER" id="PTHR32114:SF2">
    <property type="entry name" value="ABC TRANSPORTER ABCH.3"/>
    <property type="match status" value="1"/>
</dbReference>
<dbReference type="InterPro" id="IPR027417">
    <property type="entry name" value="P-loop_NTPase"/>
</dbReference>
<reference evidence="6" key="1">
    <citation type="submission" date="2016-10" db="EMBL/GenBank/DDBJ databases">
        <authorList>
            <person name="Varghese N."/>
            <person name="Submissions S."/>
        </authorList>
    </citation>
    <scope>NUCLEOTIDE SEQUENCE [LARGE SCALE GENOMIC DNA]</scope>
    <source>
        <strain evidence="6">SP</strain>
    </source>
</reference>
<keyword evidence="5" id="KW-0378">Hydrolase</keyword>
<dbReference type="OrthoDB" id="9795626at2"/>
<name>A0A1H3NPD2_9BACI</name>
<feature type="coiled-coil region" evidence="4">
    <location>
        <begin position="442"/>
        <end position="527"/>
    </location>
</feature>
<evidence type="ECO:0000256" key="2">
    <source>
        <dbReference type="ARBA" id="ARBA00011322"/>
    </source>
</evidence>
<sequence>MKPIELSLKGLHSFREKQTVNFAALCEGGVFGIFGPTGSGKSSLLDAMTLALYGKVERASNNTNGIINHAEDTLAVSFSFQLGHGERGKCYIVERTFKRSGETTIKTAVSRFIDITAAPVVLADKAGEVTKAVENLLGLSIDDFTRAVVLPQGKFSEFLSLKGTERRQMLQRLFHLEKYGDELLSKLKSRLTTVKHEKELAEKEQLGLGEASQEALRQAEDSLATITKKLEAAKRRHEELEQQLETTKTLRTWQREKEAAAKRLRELEAKAEEIRNLKAQLQRAKEAAVLLPFARELEESERAVKQWTTEVETLAAMLEGIRETVQAAEEQQLTAKRKKEAEEAPLRLKLEELKTIKREQQEARKEEQAIAALENDLHSLEEQLGNAEKEKQKALTEQRRYEAGQNELKSKLQTLHVAPDFRKTVYAAVEAKQKVTQHSSQAGDIRKQLQEIRQKNREAEAEAAAKAELLEQQKLQLKERFNQLFHWYDRLSEEERELQAFIRVLKEKQQEAEKQQQLNMAHELREALRDGEPCPVCGSTSHPHSFTGQENSEREQPVSFWINETVDEAQAMEREIDKGKWTLNDHSAKLKEFICEDTEEIAVTTADVEEQLPKVLPLNSKEGLQSYWDSRKQKTAKELEAVYHIVKKITVEAEQFYLFKDEWKASSHALNGWKERLDEGERSLEAAEAAAGQAAEEWRRRFPELPFDTVGQLWQEIQEKEEQAVVLRDRIEKSVPFIEERQKQAEACTEAIHRLSMEKTSLSAELQHRRRELENKQQRIALAIGTDDVEKVIELCEGELKALLGQNNRAEAAYQKAMHELQEMDKKHAVALESRKHAEERLNRGEANWEQQISGTAFQSIAEVNKAGMPAETIREKEASINSYAEEKKQLTTQYDKYDELLDGKTLTEEDYQQAVEAVHSSKLLAEQLGMERGGVLSMLDEMKKKVARYEELEQRRIELENQYQQLLKLEHVFRGKAFVEYIAEEQLIQVSRIASDRLHALTKGRYAIEVDSSGGFIIRDDANGGVKRPVSTLSGGETFLTSLALALSLSASIQLKGEHPLEFFFLDEGFGTLDQELLETVISALEKLRTDALSVGIISHVPELRERLPRKLVVTPAESGGRGSSVAIESM</sequence>
<dbReference type="GO" id="GO:0016887">
    <property type="term" value="F:ATP hydrolysis activity"/>
    <property type="evidence" value="ECO:0007669"/>
    <property type="project" value="InterPro"/>
</dbReference>
<gene>
    <name evidence="5" type="ORF">SAMN05421736_104154</name>
</gene>
<dbReference type="EMBL" id="FNPI01000004">
    <property type="protein sequence ID" value="SDY90771.1"/>
    <property type="molecule type" value="Genomic_DNA"/>
</dbReference>
<keyword evidence="5" id="KW-0540">Nuclease</keyword>
<comment type="subunit">
    <text evidence="2">Heterodimer of SbcC and SbcD.</text>
</comment>
<dbReference type="Pfam" id="PF13555">
    <property type="entry name" value="AAA_29"/>
    <property type="match status" value="1"/>
</dbReference>
<dbReference type="STRING" id="1503961.SAMN05421736_104154"/>
<evidence type="ECO:0000256" key="4">
    <source>
        <dbReference type="SAM" id="Coils"/>
    </source>
</evidence>
<proteinExistence type="inferred from homology"/>
<dbReference type="PANTHER" id="PTHR32114">
    <property type="entry name" value="ABC TRANSPORTER ABCH.3"/>
    <property type="match status" value="1"/>
</dbReference>
<keyword evidence="6" id="KW-1185">Reference proteome</keyword>
<feature type="coiled-coil region" evidence="4">
    <location>
        <begin position="670"/>
        <end position="697"/>
    </location>
</feature>
<comment type="similarity">
    <text evidence="1">Belongs to the SMC family. SbcC subfamily.</text>
</comment>
<feature type="coiled-coil region" evidence="4">
    <location>
        <begin position="759"/>
        <end position="827"/>
    </location>
</feature>
<keyword evidence="5" id="KW-0269">Exonuclease</keyword>